<comment type="caution">
    <text evidence="5">The sequence shown here is derived from an EMBL/GenBank/DDBJ whole genome shotgun (WGS) entry which is preliminary data.</text>
</comment>
<dbReference type="STRING" id="80878.RP29_13385"/>
<sequence>MPNIPKWSHSLSVRNPRLDEQHIILIELSKELVELVARGPSTDEPIHRLLKEFSDYARRHDELEEGLLAANDCPTLAEHRRVHRAAEAELDRWMASASTESLDRKALVAYFQGWMEHHLTETDMPVSGYMHD</sequence>
<evidence type="ECO:0000259" key="4">
    <source>
        <dbReference type="Pfam" id="PF01814"/>
    </source>
</evidence>
<dbReference type="InterPro" id="IPR012312">
    <property type="entry name" value="Hemerythrin-like"/>
</dbReference>
<dbReference type="InterPro" id="IPR035938">
    <property type="entry name" value="Hemerythrin-like_sf"/>
</dbReference>
<protein>
    <recommendedName>
        <fullName evidence="4">Hemerythrin-like domain-containing protein</fullName>
    </recommendedName>
</protein>
<comment type="similarity">
    <text evidence="1">Belongs to the hemerythrin family.</text>
</comment>
<dbReference type="PANTHER" id="PTHR37164">
    <property type="entry name" value="BACTERIOHEMERYTHRIN"/>
    <property type="match status" value="1"/>
</dbReference>
<dbReference type="SUPFAM" id="SSF47188">
    <property type="entry name" value="Hemerythrin-like"/>
    <property type="match status" value="1"/>
</dbReference>
<dbReference type="InterPro" id="IPR012827">
    <property type="entry name" value="Hemerythrin_metal-bd"/>
</dbReference>
<dbReference type="Gene3D" id="1.20.120.50">
    <property type="entry name" value="Hemerythrin-like"/>
    <property type="match status" value="1"/>
</dbReference>
<dbReference type="PATRIC" id="fig|80878.5.peg.2453"/>
<dbReference type="RefSeq" id="WP_044399293.1">
    <property type="nucleotide sequence ID" value="NZ_JXYQ01000042.1"/>
</dbReference>
<keyword evidence="3" id="KW-0408">Iron</keyword>
<organism evidence="5 6">
    <name type="scientific">Acidovorax temperans</name>
    <dbReference type="NCBI Taxonomy" id="80878"/>
    <lineage>
        <taxon>Bacteria</taxon>
        <taxon>Pseudomonadati</taxon>
        <taxon>Pseudomonadota</taxon>
        <taxon>Betaproteobacteria</taxon>
        <taxon>Burkholderiales</taxon>
        <taxon>Comamonadaceae</taxon>
        <taxon>Acidovorax</taxon>
    </lineage>
</organism>
<dbReference type="PANTHER" id="PTHR37164:SF1">
    <property type="entry name" value="BACTERIOHEMERYTHRIN"/>
    <property type="match status" value="1"/>
</dbReference>
<dbReference type="AlphaFoldDB" id="A0A0D7K7R9"/>
<evidence type="ECO:0000256" key="2">
    <source>
        <dbReference type="ARBA" id="ARBA00022723"/>
    </source>
</evidence>
<reference evidence="5 6" key="1">
    <citation type="submission" date="2014-12" db="EMBL/GenBank/DDBJ databases">
        <title>Isolation of bacteria from lake water.</title>
        <authorList>
            <person name="Sheng K.-Y."/>
            <person name="Chin P.-S."/>
            <person name="Chan K.-G."/>
            <person name="Tan G.S."/>
        </authorList>
    </citation>
    <scope>NUCLEOTIDE SEQUENCE [LARGE SCALE GENOMIC DNA]</scope>
    <source>
        <strain evidence="5 6">KY4</strain>
    </source>
</reference>
<keyword evidence="2" id="KW-0479">Metal-binding</keyword>
<dbReference type="CDD" id="cd12107">
    <property type="entry name" value="Hemerythrin"/>
    <property type="match status" value="1"/>
</dbReference>
<feature type="domain" description="Hemerythrin-like" evidence="4">
    <location>
        <begin position="17"/>
        <end position="123"/>
    </location>
</feature>
<evidence type="ECO:0000313" key="6">
    <source>
        <dbReference type="Proteomes" id="UP000032566"/>
    </source>
</evidence>
<dbReference type="EMBL" id="JXYQ01000042">
    <property type="protein sequence ID" value="KJA10049.1"/>
    <property type="molecule type" value="Genomic_DNA"/>
</dbReference>
<evidence type="ECO:0000256" key="3">
    <source>
        <dbReference type="ARBA" id="ARBA00023004"/>
    </source>
</evidence>
<dbReference type="OrthoDB" id="5296936at2"/>
<keyword evidence="6" id="KW-1185">Reference proteome</keyword>
<accession>A0A0D7K7R9</accession>
<gene>
    <name evidence="5" type="ORF">RP29_13385</name>
</gene>
<dbReference type="GO" id="GO:0046872">
    <property type="term" value="F:metal ion binding"/>
    <property type="evidence" value="ECO:0007669"/>
    <property type="project" value="UniProtKB-KW"/>
</dbReference>
<evidence type="ECO:0000313" key="5">
    <source>
        <dbReference type="EMBL" id="KJA10049.1"/>
    </source>
</evidence>
<dbReference type="Proteomes" id="UP000032566">
    <property type="component" value="Unassembled WGS sequence"/>
</dbReference>
<dbReference type="InterPro" id="IPR050669">
    <property type="entry name" value="Hemerythrin"/>
</dbReference>
<dbReference type="Pfam" id="PF01814">
    <property type="entry name" value="Hemerythrin"/>
    <property type="match status" value="1"/>
</dbReference>
<evidence type="ECO:0000256" key="1">
    <source>
        <dbReference type="ARBA" id="ARBA00010587"/>
    </source>
</evidence>
<dbReference type="NCBIfam" id="TIGR02481">
    <property type="entry name" value="hemeryth_dom"/>
    <property type="match status" value="1"/>
</dbReference>
<proteinExistence type="inferred from homology"/>
<name>A0A0D7K7R9_9BURK</name>